<name>A0ABV3S2X7_9LACO</name>
<keyword evidence="2" id="KW-0695">RNA-directed DNA polymerase</keyword>
<evidence type="ECO:0000259" key="1">
    <source>
        <dbReference type="PROSITE" id="PS50878"/>
    </source>
</evidence>
<keyword evidence="2" id="KW-0808">Transferase</keyword>
<dbReference type="Pfam" id="PF00078">
    <property type="entry name" value="RVT_1"/>
    <property type="match status" value="1"/>
</dbReference>
<keyword evidence="2" id="KW-0548">Nucleotidyltransferase</keyword>
<organism evidence="2 3">
    <name type="scientific">Leuconostoc aquikimchii</name>
    <dbReference type="NCBI Taxonomy" id="3236804"/>
    <lineage>
        <taxon>Bacteria</taxon>
        <taxon>Bacillati</taxon>
        <taxon>Bacillota</taxon>
        <taxon>Bacilli</taxon>
        <taxon>Lactobacillales</taxon>
        <taxon>Lactobacillaceae</taxon>
        <taxon>Leuconostoc</taxon>
    </lineage>
</organism>
<dbReference type="EMBL" id="JBFPER010000001">
    <property type="protein sequence ID" value="MEX0380701.1"/>
    <property type="molecule type" value="Genomic_DNA"/>
</dbReference>
<evidence type="ECO:0000313" key="3">
    <source>
        <dbReference type="Proteomes" id="UP001556617"/>
    </source>
</evidence>
<comment type="caution">
    <text evidence="2">The sequence shown here is derived from an EMBL/GenBank/DDBJ whole genome shotgun (WGS) entry which is preliminary data.</text>
</comment>
<feature type="domain" description="Reverse transcriptase" evidence="1">
    <location>
        <begin position="1"/>
        <end position="218"/>
    </location>
</feature>
<dbReference type="PANTHER" id="PTHR34047">
    <property type="entry name" value="NUCLEAR INTRON MATURASE 1, MITOCHONDRIAL-RELATED"/>
    <property type="match status" value="1"/>
</dbReference>
<dbReference type="SUPFAM" id="SSF56672">
    <property type="entry name" value="DNA/RNA polymerases"/>
    <property type="match status" value="1"/>
</dbReference>
<dbReference type="PROSITE" id="PS50878">
    <property type="entry name" value="RT_POL"/>
    <property type="match status" value="1"/>
</dbReference>
<accession>A0ABV3S2X7</accession>
<dbReference type="InterPro" id="IPR051083">
    <property type="entry name" value="GrpII_Intron_Splice-Mob/Def"/>
</dbReference>
<sequence length="390" mass="46420">MNSNNYTISKLNKKRNIYKITDSKLENDYHELAELFKHTYNHLPNRNRALKKVVRSLTPRLYNMNKQGHYFVTCLPKTIIRGDIKDFFPSINKHILYKHIIHSSRLTLDNSHRKLLSDMLFDPNFIGLPQGLSISSILSEVYLEEFDKLIELKFPECVYIRYVDDFLLICPTSQIYKYNFSAMIQNLLSEYKLKLSDSKFSVTSFDDSSEFVFLGYHFRRENKSMIISIDNSKITKLQKRINSYFYDYLKHDTSFEKLYLRLKNIFYGVTTLAPSTSSKQRQGIPYSYPHITSFENIQYLINNIEYQLKKCRNLKFMELKKIRKLYFPYSHFDNKRSDAVQILLKQRFNYLNLNVKQLVSLLKTLDSSFVYANQPKTSLVHLLFFMLYNS</sequence>
<dbReference type="InterPro" id="IPR043502">
    <property type="entry name" value="DNA/RNA_pol_sf"/>
</dbReference>
<dbReference type="Proteomes" id="UP001556617">
    <property type="component" value="Unassembled WGS sequence"/>
</dbReference>
<gene>
    <name evidence="2" type="ORF">AB3K24_04965</name>
</gene>
<dbReference type="PANTHER" id="PTHR34047:SF8">
    <property type="entry name" value="PROTEIN YKFC"/>
    <property type="match status" value="1"/>
</dbReference>
<protein>
    <submittedName>
        <fullName evidence="2">Reverse transcriptase domain-containing protein</fullName>
    </submittedName>
</protein>
<proteinExistence type="predicted"/>
<keyword evidence="3" id="KW-1185">Reference proteome</keyword>
<reference evidence="2 3" key="1">
    <citation type="submission" date="2024-07" db="EMBL/GenBank/DDBJ databases">
        <authorList>
            <person name="Yun M."/>
        </authorList>
    </citation>
    <scope>NUCLEOTIDE SEQUENCE [LARGE SCALE GENOMIC DNA]</scope>
    <source>
        <strain evidence="2 3">MS01</strain>
    </source>
</reference>
<evidence type="ECO:0000313" key="2">
    <source>
        <dbReference type="EMBL" id="MEX0380701.1"/>
    </source>
</evidence>
<dbReference type="InterPro" id="IPR000477">
    <property type="entry name" value="RT_dom"/>
</dbReference>
<dbReference type="GO" id="GO:0003964">
    <property type="term" value="F:RNA-directed DNA polymerase activity"/>
    <property type="evidence" value="ECO:0007669"/>
    <property type="project" value="UniProtKB-KW"/>
</dbReference>
<dbReference type="RefSeq" id="WP_367974094.1">
    <property type="nucleotide sequence ID" value="NZ_JBFPEQ010000001.1"/>
</dbReference>